<protein>
    <submittedName>
        <fullName evidence="2">Uncharacterized protein</fullName>
    </submittedName>
</protein>
<feature type="region of interest" description="Disordered" evidence="1">
    <location>
        <begin position="167"/>
        <end position="227"/>
    </location>
</feature>
<sequence>MSAETVVPAQAESCKLDPQKRIQSAESQETMEATLPLDSDRFGHSELSDEERLLYDTCKSLSSSPSAIDEYDHEFLEDAFLAVEDSISSHVPGGADHLNFNLPQDAEPKFEATDSDFGSDPFAPDDAEHRDQDHIRLSSPINSCGIPSIQSAQIDFLSPQADFGSMLPPSYPIPRKSSLTANTPIRLPDPPPNRPTSGPTHKHALPKGPSTTPFLRPSFPRPVAARPSIPNLTSEKRILTCFRTAEYLRAISHSSSTPGLLVELYALVTSSTRVGRAQHFTFADLFFPQRPPHLHGTCTTWQGSELYEDDTRPFLGTTRGHGRLCRAIVRPKRLTDPCGVSLGSSPLVKRSAAEGGSPGRENGNGNGETGNISALGSEIEVLNIWEAAWDDVEYVRGIVCA</sequence>
<proteinExistence type="predicted"/>
<dbReference type="EMBL" id="JAACFV010000061">
    <property type="protein sequence ID" value="KAF7507949.1"/>
    <property type="molecule type" value="Genomic_DNA"/>
</dbReference>
<name>A0A8H7AIC2_9EURO</name>
<evidence type="ECO:0000256" key="1">
    <source>
        <dbReference type="SAM" id="MobiDB-lite"/>
    </source>
</evidence>
<comment type="caution">
    <text evidence="2">The sequence shown here is derived from an EMBL/GenBank/DDBJ whole genome shotgun (WGS) entry which is preliminary data.</text>
</comment>
<dbReference type="Proteomes" id="UP000606974">
    <property type="component" value="Unassembled WGS sequence"/>
</dbReference>
<feature type="region of interest" description="Disordered" evidence="1">
    <location>
        <begin position="348"/>
        <end position="371"/>
    </location>
</feature>
<feature type="compositionally biased region" description="Gly residues" evidence="1">
    <location>
        <begin position="356"/>
        <end position="368"/>
    </location>
</feature>
<evidence type="ECO:0000313" key="2">
    <source>
        <dbReference type="EMBL" id="KAF7507949.1"/>
    </source>
</evidence>
<accession>A0A8H7AIC2</accession>
<organism evidence="2 3">
    <name type="scientific">Endocarpon pusillum</name>
    <dbReference type="NCBI Taxonomy" id="364733"/>
    <lineage>
        <taxon>Eukaryota</taxon>
        <taxon>Fungi</taxon>
        <taxon>Dikarya</taxon>
        <taxon>Ascomycota</taxon>
        <taxon>Pezizomycotina</taxon>
        <taxon>Eurotiomycetes</taxon>
        <taxon>Chaetothyriomycetidae</taxon>
        <taxon>Verrucariales</taxon>
        <taxon>Verrucariaceae</taxon>
        <taxon>Endocarpon</taxon>
    </lineage>
</organism>
<keyword evidence="3" id="KW-1185">Reference proteome</keyword>
<gene>
    <name evidence="2" type="ORF">GJ744_009983</name>
</gene>
<reference evidence="2" key="1">
    <citation type="submission" date="2020-02" db="EMBL/GenBank/DDBJ databases">
        <authorList>
            <person name="Palmer J.M."/>
        </authorList>
    </citation>
    <scope>NUCLEOTIDE SEQUENCE</scope>
    <source>
        <strain evidence="2">EPUS1.4</strain>
        <tissue evidence="2">Thallus</tissue>
    </source>
</reference>
<evidence type="ECO:0000313" key="3">
    <source>
        <dbReference type="Proteomes" id="UP000606974"/>
    </source>
</evidence>
<feature type="region of interest" description="Disordered" evidence="1">
    <location>
        <begin position="108"/>
        <end position="132"/>
    </location>
</feature>
<feature type="region of interest" description="Disordered" evidence="1">
    <location>
        <begin position="1"/>
        <end position="28"/>
    </location>
</feature>
<dbReference type="AlphaFoldDB" id="A0A8H7AIC2"/>
<dbReference type="OrthoDB" id="4174368at2759"/>